<comment type="catalytic activity">
    <reaction evidence="11">
        <text>D-glucosamine(out) = D-glucosamine(in)</text>
        <dbReference type="Rhea" id="RHEA:78423"/>
        <dbReference type="ChEBI" id="CHEBI:58723"/>
    </reaction>
    <physiologicalReaction direction="left-to-right" evidence="11">
        <dbReference type="Rhea" id="RHEA:78424"/>
    </physiologicalReaction>
</comment>
<feature type="transmembrane region" description="Helical" evidence="15">
    <location>
        <begin position="45"/>
        <end position="62"/>
    </location>
</feature>
<dbReference type="Gene3D" id="1.20.1250.20">
    <property type="entry name" value="MFS general substrate transporter like domains"/>
    <property type="match status" value="1"/>
</dbReference>
<sequence length="499" mass="53443">MNQSRADSIAIAMPDDSTTFTQVLTPHSTSKATDSVTAPPPATRLVYTSAALALLMASHFGWCLSQVNLTKFNSQADCDARPVKPGTCHMFPGHSRTEWFFVVNAWIVGGMIGAICSAHISDRCGRKRTLMADCLVMITAAVIQASAPNLSAFVVGRFVAGVASGTATALCNGYISEVAPPHLGAQLGSGYGLTIAAGIFLVDVSFFFADSASGWRYIGGFPIVIAGAFLFFCRDHMVESPSWLLIKGRQDEAEQVLARLYGQENVVTALKWIIVKPVVARSESAVVAPSTSPFVQLLSKDYRRQVVLAVHLALAVQFTGVNAVFFYSSVLFKTAGVKDGRVGSMIVGCAYLLPTFVVAVLTRRFGNRKMLLTGQAVMLLAATGLTLALSFHVSALSILFIALYAFSFSASLGALAYPTGSSLYPDALRATGTSLMMVVNWLGTLAIGVGFPYVSTALDELAFLPFVGTIVYFIFFTFKSLPNTTGKTNEEIQQLFRSE</sequence>
<feature type="transmembrane region" description="Helical" evidence="15">
    <location>
        <begin position="99"/>
        <end position="118"/>
    </location>
</feature>
<keyword evidence="18" id="KW-1185">Reference proteome</keyword>
<comment type="catalytic activity">
    <reaction evidence="8">
        <text>D-glucose(out) = D-glucose(in)</text>
        <dbReference type="Rhea" id="RHEA:60376"/>
        <dbReference type="ChEBI" id="CHEBI:4167"/>
    </reaction>
    <physiologicalReaction direction="left-to-right" evidence="8">
        <dbReference type="Rhea" id="RHEA:60377"/>
    </physiologicalReaction>
</comment>
<feature type="transmembrane region" description="Helical" evidence="15">
    <location>
        <begin position="438"/>
        <end position="455"/>
    </location>
</feature>
<dbReference type="InterPro" id="IPR036259">
    <property type="entry name" value="MFS_trans_sf"/>
</dbReference>
<comment type="subunit">
    <text evidence="2">Homodimer.</text>
</comment>
<evidence type="ECO:0000256" key="10">
    <source>
        <dbReference type="ARBA" id="ARBA00044662"/>
    </source>
</evidence>
<dbReference type="GO" id="GO:0016020">
    <property type="term" value="C:membrane"/>
    <property type="evidence" value="ECO:0007669"/>
    <property type="project" value="UniProtKB-SubCell"/>
</dbReference>
<evidence type="ECO:0000256" key="5">
    <source>
        <dbReference type="ARBA" id="ARBA00022989"/>
    </source>
</evidence>
<comment type="subcellular location">
    <subcellularLocation>
        <location evidence="1">Membrane</location>
        <topology evidence="1">Multi-pass membrane protein</topology>
    </subcellularLocation>
</comment>
<evidence type="ECO:0000256" key="13">
    <source>
        <dbReference type="ARBA" id="ARBA00044780"/>
    </source>
</evidence>
<name>A0A8K1CU49_PYTOL</name>
<dbReference type="Pfam" id="PF00083">
    <property type="entry name" value="Sugar_tr"/>
    <property type="match status" value="1"/>
</dbReference>
<evidence type="ECO:0000256" key="15">
    <source>
        <dbReference type="SAM" id="Phobius"/>
    </source>
</evidence>
<dbReference type="PROSITE" id="PS50850">
    <property type="entry name" value="MFS"/>
    <property type="match status" value="1"/>
</dbReference>
<organism evidence="17 18">
    <name type="scientific">Pythium oligandrum</name>
    <name type="common">Mycoparasitic fungus</name>
    <dbReference type="NCBI Taxonomy" id="41045"/>
    <lineage>
        <taxon>Eukaryota</taxon>
        <taxon>Sar</taxon>
        <taxon>Stramenopiles</taxon>
        <taxon>Oomycota</taxon>
        <taxon>Peronosporomycetes</taxon>
        <taxon>Pythiales</taxon>
        <taxon>Pythiaceae</taxon>
        <taxon>Pythium</taxon>
    </lineage>
</organism>
<evidence type="ECO:0000256" key="3">
    <source>
        <dbReference type="ARBA" id="ARBA00022448"/>
    </source>
</evidence>
<evidence type="ECO:0000313" key="18">
    <source>
        <dbReference type="Proteomes" id="UP000794436"/>
    </source>
</evidence>
<feature type="transmembrane region" description="Helical" evidence="15">
    <location>
        <begin position="130"/>
        <end position="147"/>
    </location>
</feature>
<reference evidence="17" key="1">
    <citation type="submission" date="2019-03" db="EMBL/GenBank/DDBJ databases">
        <title>Long read genome sequence of the mycoparasitic Pythium oligandrum ATCC 38472 isolated from sugarbeet rhizosphere.</title>
        <authorList>
            <person name="Gaulin E."/>
        </authorList>
    </citation>
    <scope>NUCLEOTIDE SEQUENCE</scope>
    <source>
        <strain evidence="17">ATCC 38472_TT</strain>
    </source>
</reference>
<dbReference type="InterPro" id="IPR003663">
    <property type="entry name" value="Sugar/inositol_transpt"/>
</dbReference>
<comment type="similarity">
    <text evidence="14">Belongs to the major facilitator superfamily. Sugar transporter (TC 2.A.1.1) family.</text>
</comment>
<dbReference type="Proteomes" id="UP000794436">
    <property type="component" value="Unassembled WGS sequence"/>
</dbReference>
<comment type="caution">
    <text evidence="17">The sequence shown here is derived from an EMBL/GenBank/DDBJ whole genome shotgun (WGS) entry which is preliminary data.</text>
</comment>
<evidence type="ECO:0000256" key="8">
    <source>
        <dbReference type="ARBA" id="ARBA00044648"/>
    </source>
</evidence>
<feature type="domain" description="Major facilitator superfamily (MFS) profile" evidence="16">
    <location>
        <begin position="54"/>
        <end position="485"/>
    </location>
</feature>
<evidence type="ECO:0000256" key="11">
    <source>
        <dbReference type="ARBA" id="ARBA00044668"/>
    </source>
</evidence>
<dbReference type="NCBIfam" id="TIGR00879">
    <property type="entry name" value="SP"/>
    <property type="match status" value="1"/>
</dbReference>
<evidence type="ECO:0000256" key="9">
    <source>
        <dbReference type="ARBA" id="ARBA00044656"/>
    </source>
</evidence>
<protein>
    <recommendedName>
        <fullName evidence="13">Hexose transporter 1</fullName>
    </recommendedName>
</protein>
<dbReference type="InterPro" id="IPR045263">
    <property type="entry name" value="GLUT"/>
</dbReference>
<dbReference type="OrthoDB" id="263957at2759"/>
<evidence type="ECO:0000259" key="16">
    <source>
        <dbReference type="PROSITE" id="PS50850"/>
    </source>
</evidence>
<evidence type="ECO:0000256" key="7">
    <source>
        <dbReference type="ARBA" id="ARBA00044637"/>
    </source>
</evidence>
<dbReference type="EMBL" id="SPLM01000001">
    <property type="protein sequence ID" value="TMW69003.1"/>
    <property type="molecule type" value="Genomic_DNA"/>
</dbReference>
<dbReference type="PRINTS" id="PR00171">
    <property type="entry name" value="SUGRTRNSPORT"/>
</dbReference>
<dbReference type="SUPFAM" id="SSF103473">
    <property type="entry name" value="MFS general substrate transporter"/>
    <property type="match status" value="1"/>
</dbReference>
<keyword evidence="4 15" id="KW-0812">Transmembrane</keyword>
<comment type="catalytic activity">
    <reaction evidence="10">
        <text>D-mannose(out) = D-mannose(in)</text>
        <dbReference type="Rhea" id="RHEA:78391"/>
        <dbReference type="ChEBI" id="CHEBI:4208"/>
    </reaction>
    <physiologicalReaction direction="left-to-right" evidence="10">
        <dbReference type="Rhea" id="RHEA:78392"/>
    </physiologicalReaction>
</comment>
<dbReference type="InterPro" id="IPR005828">
    <property type="entry name" value="MFS_sugar_transport-like"/>
</dbReference>
<evidence type="ECO:0000256" key="2">
    <source>
        <dbReference type="ARBA" id="ARBA00011738"/>
    </source>
</evidence>
<dbReference type="AlphaFoldDB" id="A0A8K1CU49"/>
<gene>
    <name evidence="17" type="ORF">Poli38472_001159</name>
</gene>
<accession>A0A8K1CU49</accession>
<evidence type="ECO:0000313" key="17">
    <source>
        <dbReference type="EMBL" id="TMW69003.1"/>
    </source>
</evidence>
<evidence type="ECO:0000256" key="6">
    <source>
        <dbReference type="ARBA" id="ARBA00023136"/>
    </source>
</evidence>
<proteinExistence type="inferred from homology"/>
<feature type="transmembrane region" description="Helical" evidence="15">
    <location>
        <begin position="306"/>
        <end position="330"/>
    </location>
</feature>
<feature type="transmembrane region" description="Helical" evidence="15">
    <location>
        <begin position="215"/>
        <end position="233"/>
    </location>
</feature>
<dbReference type="PANTHER" id="PTHR23503">
    <property type="entry name" value="SOLUTE CARRIER FAMILY 2"/>
    <property type="match status" value="1"/>
</dbReference>
<evidence type="ECO:0000256" key="4">
    <source>
        <dbReference type="ARBA" id="ARBA00022692"/>
    </source>
</evidence>
<keyword evidence="3 14" id="KW-0813">Transport</keyword>
<feature type="transmembrane region" description="Helical" evidence="15">
    <location>
        <begin position="461"/>
        <end position="478"/>
    </location>
</feature>
<dbReference type="GO" id="GO:0015149">
    <property type="term" value="F:hexose transmembrane transporter activity"/>
    <property type="evidence" value="ECO:0007669"/>
    <property type="project" value="TreeGrafter"/>
</dbReference>
<feature type="transmembrane region" description="Helical" evidence="15">
    <location>
        <begin position="187"/>
        <end position="209"/>
    </location>
</feature>
<feature type="transmembrane region" description="Helical" evidence="15">
    <location>
        <begin position="395"/>
        <end position="417"/>
    </location>
</feature>
<keyword evidence="6 15" id="KW-0472">Membrane</keyword>
<evidence type="ECO:0000256" key="12">
    <source>
        <dbReference type="ARBA" id="ARBA00044710"/>
    </source>
</evidence>
<keyword evidence="5 15" id="KW-1133">Transmembrane helix</keyword>
<evidence type="ECO:0000256" key="14">
    <source>
        <dbReference type="RuleBase" id="RU003346"/>
    </source>
</evidence>
<feature type="transmembrane region" description="Helical" evidence="15">
    <location>
        <begin position="370"/>
        <end position="389"/>
    </location>
</feature>
<comment type="catalytic activity">
    <reaction evidence="12">
        <text>D-fructose(out) = D-fructose(in)</text>
        <dbReference type="Rhea" id="RHEA:60372"/>
        <dbReference type="ChEBI" id="CHEBI:37721"/>
    </reaction>
    <physiologicalReaction direction="left-to-right" evidence="12">
        <dbReference type="Rhea" id="RHEA:60373"/>
    </physiologicalReaction>
</comment>
<evidence type="ECO:0000256" key="1">
    <source>
        <dbReference type="ARBA" id="ARBA00004141"/>
    </source>
</evidence>
<comment type="catalytic activity">
    <reaction evidence="9">
        <text>D-xylose(out) = D-xylose(in)</text>
        <dbReference type="Rhea" id="RHEA:78427"/>
        <dbReference type="ChEBI" id="CHEBI:53455"/>
    </reaction>
    <physiologicalReaction direction="left-to-right" evidence="9">
        <dbReference type="Rhea" id="RHEA:78428"/>
    </physiologicalReaction>
</comment>
<comment type="catalytic activity">
    <reaction evidence="7">
        <text>D-galactose(in) = D-galactose(out)</text>
        <dbReference type="Rhea" id="RHEA:34915"/>
        <dbReference type="ChEBI" id="CHEBI:4139"/>
    </reaction>
    <physiologicalReaction direction="right-to-left" evidence="7">
        <dbReference type="Rhea" id="RHEA:34917"/>
    </physiologicalReaction>
</comment>
<dbReference type="PANTHER" id="PTHR23503:SF8">
    <property type="entry name" value="FACILITATED GLUCOSE TRANSPORTER PROTEIN 1"/>
    <property type="match status" value="1"/>
</dbReference>
<dbReference type="InterPro" id="IPR020846">
    <property type="entry name" value="MFS_dom"/>
</dbReference>
<feature type="transmembrane region" description="Helical" evidence="15">
    <location>
        <begin position="342"/>
        <end position="361"/>
    </location>
</feature>